<evidence type="ECO:0000313" key="3">
    <source>
        <dbReference type="Proteomes" id="UP000266915"/>
    </source>
</evidence>
<dbReference type="EMBL" id="RKHL01000002">
    <property type="protein sequence ID" value="ROR76035.1"/>
    <property type="molecule type" value="Genomic_DNA"/>
</dbReference>
<feature type="transmembrane region" description="Helical" evidence="1">
    <location>
        <begin position="62"/>
        <end position="92"/>
    </location>
</feature>
<feature type="transmembrane region" description="Helical" evidence="1">
    <location>
        <begin position="20"/>
        <end position="50"/>
    </location>
</feature>
<dbReference type="Proteomes" id="UP000266915">
    <property type="component" value="Unassembled WGS sequence"/>
</dbReference>
<dbReference type="RefSeq" id="WP_123539838.1">
    <property type="nucleotide sequence ID" value="NZ_FXAP01000007.1"/>
</dbReference>
<dbReference type="AlphaFoldDB" id="A0A3N2BL94"/>
<keyword evidence="1" id="KW-0812">Transmembrane</keyword>
<sequence length="98" mass="10444">MGLFIDAGERVPRRAPMSGLAITALVFAATGFITVIGFFIAPALAHVALLRLRNRDLGGRRLAIAALWISYISLTTGTLSLVIMLIAAYAALPAPQFF</sequence>
<proteinExistence type="predicted"/>
<gene>
    <name evidence="2" type="ORF">EDD42_3988</name>
</gene>
<reference evidence="2 3" key="1">
    <citation type="submission" date="2018-11" db="EMBL/GenBank/DDBJ databases">
        <title>Sequencing the genomes of 1000 actinobacteria strains.</title>
        <authorList>
            <person name="Klenk H.-P."/>
        </authorList>
    </citation>
    <scope>NUCLEOTIDE SEQUENCE [LARGE SCALE GENOMIC DNA]</scope>
    <source>
        <strain evidence="2 3">DSM 14012</strain>
    </source>
</reference>
<keyword evidence="1" id="KW-0472">Membrane</keyword>
<organism evidence="2 3">
    <name type="scientific">Plantibacter flavus</name>
    <dbReference type="NCBI Taxonomy" id="150123"/>
    <lineage>
        <taxon>Bacteria</taxon>
        <taxon>Bacillati</taxon>
        <taxon>Actinomycetota</taxon>
        <taxon>Actinomycetes</taxon>
        <taxon>Micrococcales</taxon>
        <taxon>Microbacteriaceae</taxon>
        <taxon>Plantibacter</taxon>
    </lineage>
</organism>
<evidence type="ECO:0008006" key="4">
    <source>
        <dbReference type="Google" id="ProtNLM"/>
    </source>
</evidence>
<keyword evidence="1" id="KW-1133">Transmembrane helix</keyword>
<evidence type="ECO:0000256" key="1">
    <source>
        <dbReference type="SAM" id="Phobius"/>
    </source>
</evidence>
<evidence type="ECO:0000313" key="2">
    <source>
        <dbReference type="EMBL" id="ROR76035.1"/>
    </source>
</evidence>
<accession>A0A3N2BL94</accession>
<keyword evidence="3" id="KW-1185">Reference proteome</keyword>
<name>A0A3N2BL94_9MICO</name>
<protein>
    <recommendedName>
        <fullName evidence="4">DUF4190 domain-containing protein</fullName>
    </recommendedName>
</protein>
<comment type="caution">
    <text evidence="2">The sequence shown here is derived from an EMBL/GenBank/DDBJ whole genome shotgun (WGS) entry which is preliminary data.</text>
</comment>